<dbReference type="InterPro" id="IPR054170">
    <property type="entry name" value="RlmL_1st"/>
</dbReference>
<name>A0A1I6GR65_9FLAO</name>
<keyword evidence="2" id="KW-0808">Transferase</keyword>
<reference evidence="5 6" key="1">
    <citation type="submission" date="2016-10" db="EMBL/GenBank/DDBJ databases">
        <authorList>
            <person name="de Groot N.N."/>
        </authorList>
    </citation>
    <scope>NUCLEOTIDE SEQUENCE [LARGE SCALE GENOMIC DNA]</scope>
    <source>
        <strain evidence="5 6">DSM 21019</strain>
    </source>
</reference>
<evidence type="ECO:0000313" key="5">
    <source>
        <dbReference type="EMBL" id="SFR44745.1"/>
    </source>
</evidence>
<evidence type="ECO:0000256" key="1">
    <source>
        <dbReference type="ARBA" id="ARBA00022603"/>
    </source>
</evidence>
<dbReference type="CDD" id="cd11715">
    <property type="entry name" value="THUMP_AdoMetMT"/>
    <property type="match status" value="1"/>
</dbReference>
<dbReference type="EMBL" id="FOYQ01000002">
    <property type="protein sequence ID" value="SFR44745.1"/>
    <property type="molecule type" value="Genomic_DNA"/>
</dbReference>
<keyword evidence="1 5" id="KW-0489">Methyltransferase</keyword>
<dbReference type="InterPro" id="IPR029063">
    <property type="entry name" value="SAM-dependent_MTases_sf"/>
</dbReference>
<dbReference type="Pfam" id="PF01170">
    <property type="entry name" value="UPF0020"/>
    <property type="match status" value="1"/>
</dbReference>
<dbReference type="InterPro" id="IPR053943">
    <property type="entry name" value="RlmKL-like_Mtase_CS"/>
</dbReference>
<protein>
    <submittedName>
        <fullName evidence="5">Putative N6-adenine-specific DNA methylase</fullName>
    </submittedName>
</protein>
<evidence type="ECO:0000256" key="3">
    <source>
        <dbReference type="PROSITE-ProRule" id="PRU00529"/>
    </source>
</evidence>
<dbReference type="Gene3D" id="3.30.2130.30">
    <property type="match status" value="1"/>
</dbReference>
<dbReference type="PANTHER" id="PTHR47313:SF1">
    <property type="entry name" value="RIBOSOMAL RNA LARGE SUBUNIT METHYLTRANSFERASE K_L"/>
    <property type="match status" value="1"/>
</dbReference>
<dbReference type="PROSITE" id="PS51165">
    <property type="entry name" value="THUMP"/>
    <property type="match status" value="1"/>
</dbReference>
<keyword evidence="3" id="KW-0694">RNA-binding</keyword>
<dbReference type="GO" id="GO:0008990">
    <property type="term" value="F:rRNA (guanine-N2-)-methyltransferase activity"/>
    <property type="evidence" value="ECO:0007669"/>
    <property type="project" value="TreeGrafter"/>
</dbReference>
<dbReference type="Gene3D" id="3.40.50.150">
    <property type="entry name" value="Vaccinia Virus protein VP39"/>
    <property type="match status" value="1"/>
</dbReference>
<keyword evidence="6" id="KW-1185">Reference proteome</keyword>
<dbReference type="InterPro" id="IPR000241">
    <property type="entry name" value="RlmKL-like_Mtase"/>
</dbReference>
<evidence type="ECO:0000313" key="6">
    <source>
        <dbReference type="Proteomes" id="UP000199534"/>
    </source>
</evidence>
<dbReference type="GO" id="GO:0070043">
    <property type="term" value="F:rRNA (guanine-N7-)-methyltransferase activity"/>
    <property type="evidence" value="ECO:0007669"/>
    <property type="project" value="TreeGrafter"/>
</dbReference>
<evidence type="ECO:0000256" key="2">
    <source>
        <dbReference type="ARBA" id="ARBA00022679"/>
    </source>
</evidence>
<dbReference type="Pfam" id="PF22020">
    <property type="entry name" value="RlmL_1st"/>
    <property type="match status" value="1"/>
</dbReference>
<dbReference type="PROSITE" id="PS01261">
    <property type="entry name" value="UPF0020"/>
    <property type="match status" value="1"/>
</dbReference>
<dbReference type="AlphaFoldDB" id="A0A1I6GR65"/>
<accession>A0A1I6GR65</accession>
<organism evidence="5 6">
    <name type="scientific">Robiginitalea myxolifaciens</name>
    <dbReference type="NCBI Taxonomy" id="400055"/>
    <lineage>
        <taxon>Bacteria</taxon>
        <taxon>Pseudomonadati</taxon>
        <taxon>Bacteroidota</taxon>
        <taxon>Flavobacteriia</taxon>
        <taxon>Flavobacteriales</taxon>
        <taxon>Flavobacteriaceae</taxon>
        <taxon>Robiginitalea</taxon>
    </lineage>
</organism>
<proteinExistence type="predicted"/>
<feature type="domain" description="THUMP" evidence="4">
    <location>
        <begin position="46"/>
        <end position="157"/>
    </location>
</feature>
<dbReference type="Pfam" id="PF02926">
    <property type="entry name" value="THUMP"/>
    <property type="match status" value="1"/>
</dbReference>
<gene>
    <name evidence="5" type="ORF">SAMN04490243_1630</name>
</gene>
<evidence type="ECO:0000259" key="4">
    <source>
        <dbReference type="PROSITE" id="PS51165"/>
    </source>
</evidence>
<dbReference type="GO" id="GO:0003723">
    <property type="term" value="F:RNA binding"/>
    <property type="evidence" value="ECO:0007669"/>
    <property type="project" value="UniProtKB-UniRule"/>
</dbReference>
<sequence length="388" mass="43407">MASNYRMLAKTLYGMEDLLAGELRQLGASNIKTGVRCVFFDGDAGFMYKANLCLRTALRILVPIADFRVMRPEQLYQRIQQTDWTKYLDPGMTFVVDTVLHSDHFSHSLFVSQKVKDAIVDQLRERTGNRPSVSVSNPDVRIHLHLQGNMAHLSLDSSGSSLHLRGYRTVTNKAPLNEVLAAGILLHSGWRGQSDFLDPMCGSGTLLIEAAMIACNIPANLHRASYGFQTWKDFDAALFQKIYQSALGKIRDFPYKIRGIDKAPSAIQKAEQNIKNANLSEFITLEHADFFKSEKSEAGPLHLVSNPPYGERLPIDAGSFYANIGDTLKQNYPNTRAWFLVGDPELLKKVGLRASKRIKLYNGGLEARLALFEIYAGSKKAKYQDNSK</sequence>
<dbReference type="Proteomes" id="UP000199534">
    <property type="component" value="Unassembled WGS sequence"/>
</dbReference>
<dbReference type="STRING" id="400055.SAMN04490243_1630"/>
<dbReference type="PANTHER" id="PTHR47313">
    <property type="entry name" value="RIBOSOMAL RNA LARGE SUBUNIT METHYLTRANSFERASE K/L"/>
    <property type="match status" value="1"/>
</dbReference>
<dbReference type="SUPFAM" id="SSF53335">
    <property type="entry name" value="S-adenosyl-L-methionine-dependent methyltransferases"/>
    <property type="match status" value="1"/>
</dbReference>
<dbReference type="InterPro" id="IPR004114">
    <property type="entry name" value="THUMP_dom"/>
</dbReference>
<dbReference type="SMART" id="SM00981">
    <property type="entry name" value="THUMP"/>
    <property type="match status" value="1"/>
</dbReference>
<dbReference type="RefSeq" id="WP_177218282.1">
    <property type="nucleotide sequence ID" value="NZ_FOYQ01000002.1"/>
</dbReference>